<dbReference type="GO" id="GO:0004674">
    <property type="term" value="F:protein serine/threonine kinase activity"/>
    <property type="evidence" value="ECO:0007669"/>
    <property type="project" value="UniProtKB-KW"/>
</dbReference>
<comment type="subcellular location">
    <subcellularLocation>
        <location evidence="2">Membrane</location>
        <topology evidence="2">Single-pass type I membrane protein</topology>
    </subcellularLocation>
</comment>
<evidence type="ECO:0000256" key="14">
    <source>
        <dbReference type="ARBA" id="ARBA00022989"/>
    </source>
</evidence>
<keyword evidence="9" id="KW-0547">Nucleotide-binding</keyword>
<dbReference type="InterPro" id="IPR008271">
    <property type="entry name" value="Ser/Thr_kinase_AS"/>
</dbReference>
<dbReference type="CDD" id="cd10422">
    <property type="entry name" value="RNase_Ire1"/>
    <property type="match status" value="1"/>
</dbReference>
<dbReference type="GO" id="GO:0046872">
    <property type="term" value="F:metal ion binding"/>
    <property type="evidence" value="ECO:0007669"/>
    <property type="project" value="UniProtKB-KW"/>
</dbReference>
<feature type="region of interest" description="Disordered" evidence="19">
    <location>
        <begin position="91"/>
        <end position="124"/>
    </location>
</feature>
<keyword evidence="16" id="KW-0325">Glycoprotein</keyword>
<dbReference type="InterPro" id="IPR011009">
    <property type="entry name" value="Kinase-like_dom_sf"/>
</dbReference>
<keyword evidence="11" id="KW-0378">Hydrolase</keyword>
<keyword evidence="8 20" id="KW-0732">Signal</keyword>
<keyword evidence="14" id="KW-1133">Transmembrane helix</keyword>
<evidence type="ECO:0000256" key="12">
    <source>
        <dbReference type="ARBA" id="ARBA00022840"/>
    </source>
</evidence>
<dbReference type="Gene3D" id="1.10.510.10">
    <property type="entry name" value="Transferase(Phosphotransferase) domain 1"/>
    <property type="match status" value="1"/>
</dbReference>
<proteinExistence type="predicted"/>
<evidence type="ECO:0000256" key="16">
    <source>
        <dbReference type="ARBA" id="ARBA00023180"/>
    </source>
</evidence>
<evidence type="ECO:0000256" key="2">
    <source>
        <dbReference type="ARBA" id="ARBA00004479"/>
    </source>
</evidence>
<evidence type="ECO:0000256" key="6">
    <source>
        <dbReference type="ARBA" id="ARBA00022692"/>
    </source>
</evidence>
<feature type="compositionally biased region" description="Basic residues" evidence="19">
    <location>
        <begin position="668"/>
        <end position="687"/>
    </location>
</feature>
<dbReference type="Gene3D" id="3.30.200.20">
    <property type="entry name" value="Phosphorylase Kinase, domain 1"/>
    <property type="match status" value="1"/>
</dbReference>
<feature type="region of interest" description="Disordered" evidence="19">
    <location>
        <begin position="613"/>
        <end position="635"/>
    </location>
</feature>
<dbReference type="OrthoDB" id="63989at2759"/>
<evidence type="ECO:0000256" key="10">
    <source>
        <dbReference type="ARBA" id="ARBA00022777"/>
    </source>
</evidence>
<feature type="compositionally biased region" description="Low complexity" evidence="19">
    <location>
        <begin position="91"/>
        <end position="103"/>
    </location>
</feature>
<dbReference type="EC" id="2.7.11.1" evidence="3"/>
<reference evidence="24" key="1">
    <citation type="journal article" date="2017" name="Genome Biol. Evol.">
        <title>The complete genome sequence of the phytopathogenic fungus Sclerotinia sclerotiorum reveals insights into the genome architecture of broad host range pathogens.</title>
        <authorList>
            <person name="Derbyshire M."/>
            <person name="Denton-Giles M."/>
            <person name="Hegedus D."/>
            <person name="Seifbarghy S."/>
            <person name="Rollins J."/>
            <person name="van Kan J."/>
            <person name="Seidl M.F."/>
            <person name="Faino L."/>
            <person name="Mbengue M."/>
            <person name="Navaud O."/>
            <person name="Raffaele S."/>
            <person name="Hammond-Kosack K."/>
            <person name="Heard S."/>
            <person name="Oliver R."/>
        </authorList>
    </citation>
    <scope>NUCLEOTIDE SEQUENCE [LARGE SCALE GENOMIC DNA]</scope>
    <source>
        <strain evidence="24">ATCC 18683 / 1980 / Ss-1</strain>
    </source>
</reference>
<dbReference type="SUPFAM" id="SSF56112">
    <property type="entry name" value="Protein kinase-like (PK-like)"/>
    <property type="match status" value="1"/>
</dbReference>
<evidence type="ECO:0000256" key="19">
    <source>
        <dbReference type="SAM" id="MobiDB-lite"/>
    </source>
</evidence>
<dbReference type="VEuPathDB" id="FungiDB:sscle_02g013840"/>
<dbReference type="InterPro" id="IPR038357">
    <property type="entry name" value="KEN_sf"/>
</dbReference>
<evidence type="ECO:0000256" key="17">
    <source>
        <dbReference type="ARBA" id="ARBA00048659"/>
    </source>
</evidence>
<evidence type="ECO:0000256" key="11">
    <source>
        <dbReference type="ARBA" id="ARBA00022801"/>
    </source>
</evidence>
<dbReference type="GO" id="GO:0005524">
    <property type="term" value="F:ATP binding"/>
    <property type="evidence" value="ECO:0007669"/>
    <property type="project" value="UniProtKB-KW"/>
</dbReference>
<dbReference type="PROSITE" id="PS00108">
    <property type="entry name" value="PROTEIN_KINASE_ST"/>
    <property type="match status" value="1"/>
</dbReference>
<evidence type="ECO:0000256" key="8">
    <source>
        <dbReference type="ARBA" id="ARBA00022729"/>
    </source>
</evidence>
<evidence type="ECO:0000256" key="9">
    <source>
        <dbReference type="ARBA" id="ARBA00022741"/>
    </source>
</evidence>
<dbReference type="EMBL" id="CP017815">
    <property type="protein sequence ID" value="APA06614.1"/>
    <property type="molecule type" value="Genomic_DNA"/>
</dbReference>
<keyword evidence="4" id="KW-0723">Serine/threonine-protein kinase</keyword>
<evidence type="ECO:0000259" key="21">
    <source>
        <dbReference type="PROSITE" id="PS50011"/>
    </source>
</evidence>
<dbReference type="Gene3D" id="2.130.10.10">
    <property type="entry name" value="YVTN repeat-like/Quinoprotein amine dehydrogenase"/>
    <property type="match status" value="1"/>
</dbReference>
<keyword evidence="10" id="KW-0418">Kinase</keyword>
<evidence type="ECO:0000256" key="13">
    <source>
        <dbReference type="ARBA" id="ARBA00022842"/>
    </source>
</evidence>
<keyword evidence="7" id="KW-0479">Metal-binding</keyword>
<dbReference type="SMART" id="SM00564">
    <property type="entry name" value="PQQ"/>
    <property type="match status" value="2"/>
</dbReference>
<evidence type="ECO:0000259" key="22">
    <source>
        <dbReference type="PROSITE" id="PS51392"/>
    </source>
</evidence>
<dbReference type="PANTHER" id="PTHR13954:SF6">
    <property type="entry name" value="NON-SPECIFIC SERINE_THREONINE PROTEIN KINASE"/>
    <property type="match status" value="1"/>
</dbReference>
<feature type="signal peptide" evidence="20">
    <location>
        <begin position="1"/>
        <end position="30"/>
    </location>
</feature>
<dbReference type="FunFam" id="3.30.200.20:FF:000077">
    <property type="entry name" value="Putative Serine/threonine-protein kinase/endoribonuclease IRE1"/>
    <property type="match status" value="1"/>
</dbReference>
<dbReference type="Proteomes" id="UP000177798">
    <property type="component" value="Chromosome 2"/>
</dbReference>
<keyword evidence="15" id="KW-0472">Membrane</keyword>
<protein>
    <recommendedName>
        <fullName evidence="3">non-specific serine/threonine protein kinase</fullName>
        <ecNumber evidence="3">2.7.11.1</ecNumber>
    </recommendedName>
</protein>
<dbReference type="InterPro" id="IPR000719">
    <property type="entry name" value="Prot_kinase_dom"/>
</dbReference>
<feature type="compositionally biased region" description="Polar residues" evidence="19">
    <location>
        <begin position="688"/>
        <end position="706"/>
    </location>
</feature>
<feature type="domain" description="Protein kinase" evidence="21">
    <location>
        <begin position="754"/>
        <end position="1049"/>
    </location>
</feature>
<keyword evidence="5" id="KW-0808">Transferase</keyword>
<dbReference type="PANTHER" id="PTHR13954">
    <property type="entry name" value="IRE1-RELATED"/>
    <property type="match status" value="1"/>
</dbReference>
<dbReference type="RefSeq" id="XP_001595015.1">
    <property type="nucleotide sequence ID" value="XM_001594965.1"/>
</dbReference>
<dbReference type="CDD" id="cd09769">
    <property type="entry name" value="Luminal_IRE1"/>
    <property type="match status" value="1"/>
</dbReference>
<dbReference type="FunFam" id="1.10.510.10:FF:000572">
    <property type="entry name" value="Serine/threonine-protein kinase/endoribonuclease IRE1"/>
    <property type="match status" value="1"/>
</dbReference>
<evidence type="ECO:0000313" key="24">
    <source>
        <dbReference type="Proteomes" id="UP000177798"/>
    </source>
</evidence>
<dbReference type="OMA" id="DYVWIVE"/>
<evidence type="ECO:0000313" key="23">
    <source>
        <dbReference type="EMBL" id="APA06614.1"/>
    </source>
</evidence>
<dbReference type="SMART" id="SM00580">
    <property type="entry name" value="PUG"/>
    <property type="match status" value="1"/>
</dbReference>
<dbReference type="Gene3D" id="1.20.1440.180">
    <property type="entry name" value="KEN domain"/>
    <property type="match status" value="1"/>
</dbReference>
<dbReference type="InterPro" id="IPR045133">
    <property type="entry name" value="IRE1/2-like"/>
</dbReference>
<evidence type="ECO:0000256" key="15">
    <source>
        <dbReference type="ARBA" id="ARBA00023136"/>
    </source>
</evidence>
<evidence type="ECO:0000256" key="7">
    <source>
        <dbReference type="ARBA" id="ARBA00022723"/>
    </source>
</evidence>
<feature type="compositionally biased region" description="Low complexity" evidence="19">
    <location>
        <begin position="110"/>
        <end position="122"/>
    </location>
</feature>
<dbReference type="PROSITE" id="PS51392">
    <property type="entry name" value="KEN"/>
    <property type="match status" value="1"/>
</dbReference>
<dbReference type="GO" id="GO:0036498">
    <property type="term" value="P:IRE1-mediated unfolded protein response"/>
    <property type="evidence" value="ECO:0007669"/>
    <property type="project" value="UniProtKB-ARBA"/>
</dbReference>
<comment type="catalytic activity">
    <reaction evidence="18">
        <text>L-seryl-[protein] + ATP = O-phospho-L-seryl-[protein] + ADP + H(+)</text>
        <dbReference type="Rhea" id="RHEA:17989"/>
        <dbReference type="Rhea" id="RHEA-COMP:9863"/>
        <dbReference type="Rhea" id="RHEA-COMP:11604"/>
        <dbReference type="ChEBI" id="CHEBI:15378"/>
        <dbReference type="ChEBI" id="CHEBI:29999"/>
        <dbReference type="ChEBI" id="CHEBI:30616"/>
        <dbReference type="ChEBI" id="CHEBI:83421"/>
        <dbReference type="ChEBI" id="CHEBI:456216"/>
        <dbReference type="EC" id="2.7.11.1"/>
    </reaction>
    <physiologicalReaction direction="left-to-right" evidence="18">
        <dbReference type="Rhea" id="RHEA:17990"/>
    </physiologicalReaction>
</comment>
<evidence type="ECO:0000256" key="4">
    <source>
        <dbReference type="ARBA" id="ARBA00022527"/>
    </source>
</evidence>
<evidence type="ECO:0000256" key="18">
    <source>
        <dbReference type="ARBA" id="ARBA00048977"/>
    </source>
</evidence>
<sequence>MVRPQACGEAVNSIFIFAAFLCVLPWLVEAQQQQRSALRQHESPLEATTSEGMRTPLEVTKVKTIETPLNIPRRKNTLSVNAGIHEKVDASADSAPLAPSHLAQSNRLESSSLQSTGWGSSQPSARDLQEWEVEDFVLLATVDGSVWARDRKTGKQKWRMELPEVSMISTKHHKKNKSADFSDVPTSKWGIDDYVWIVEPTEHGGLWIYRPDVPNGGLVDTGLTMKKLVDDMSPYQSDDPEVVYTGSRKTQMVQVDATNGKILQVFGGDYIVDTKDQSCSPKNGFVGREADECQNPTIWLGLSKYEVNIVGKDHHPIATLMYNEWGPNVQDAKKYGDKYHQTLDSKYILAGQDGRVMGFDRERNREHELLFQQKLPSAVVRVFDIFRPWGIEEKNLKLMMLPQPKPELRAENEVPGLDQNRNRVAINLSKDGSLYAMSGKSYPLAVAGDEAQIYQRGLWERKDYWQRMDQPELAEALTGVHFLDMQTEPLRTISAPLFEDVNQSKLTVTDLAPEILAGPTLLQSFQQIPKLAIDSVVEFIKNPVLILFLMILLISNQRQIRAWIGRHGFHNKKIFVSHKDRSTTKDMSAIHNSNEDSTNIINHETPRLPEIPEDKALGALPPDVKDSGSPPDAPVVTAAAVPLEGAAVNDAGSFSDVAQDVGDVASPAKKKPRKRGQRGGVKHRKAGKSTSHTGSDQETSQNTSSQKPPPTIEDAVHNAQNMFPPKTLEPDIQTVSNDPAEVSGSKIRIGALEVDQNKLVGMGSNGTMVFEGKFDGRAVAVKRMLIQFYDIASQETKLLRESDDHPNVIRYFAQQSAAGFLYIALELCPASLADVIEKPHLHRDLAQGGEKDLPNVLYQIANGIQHLHNLRIVHRDLKPQNILVAMGKNGKPRLLVSDFGLCKKLEVEQSSFRATTAHAAGTSGWRAPELLLDDDIKQGSMVDTSTDGGGSGSILVSSDMLPNRRATRAIDIFSLGLVFFYVLTKGSHPFDCGDRYMREVNIRKDNFNLGLLEILGDYAFEAKDLISSMLCKEPKSRPVAAQVMAHPFFWSAKKRLNFLCDVSDHFEKEKRDPPSPALLELERWAGDVCHGDFLKPLGKEFVDSMGKQRKYTGTRLLDLLRALRNKKNHYEDMPDKLKKDVGPLPDGYLSFWTRKFPNLLIVCWNVVYEVEWDQVDRFKEYYGPAGL</sequence>
<dbReference type="GO" id="GO:0016787">
    <property type="term" value="F:hydrolase activity"/>
    <property type="evidence" value="ECO:0007669"/>
    <property type="project" value="UniProtKB-KW"/>
</dbReference>
<dbReference type="GO" id="GO:0004521">
    <property type="term" value="F:RNA endonuclease activity"/>
    <property type="evidence" value="ECO:0007669"/>
    <property type="project" value="InterPro"/>
</dbReference>
<dbReference type="Pfam" id="PF06479">
    <property type="entry name" value="Ribonuc_2-5A"/>
    <property type="match status" value="1"/>
</dbReference>
<evidence type="ECO:0000256" key="5">
    <source>
        <dbReference type="ARBA" id="ARBA00022679"/>
    </source>
</evidence>
<evidence type="ECO:0000256" key="1">
    <source>
        <dbReference type="ARBA" id="ARBA00001946"/>
    </source>
</evidence>
<dbReference type="SUPFAM" id="SSF50998">
    <property type="entry name" value="Quinoprotein alcohol dehydrogenase-like"/>
    <property type="match status" value="1"/>
</dbReference>
<dbReference type="KEGG" id="ssl:SS1G_04823"/>
<dbReference type="GO" id="GO:0016020">
    <property type="term" value="C:membrane"/>
    <property type="evidence" value="ECO:0007669"/>
    <property type="project" value="UniProtKB-SubCell"/>
</dbReference>
<keyword evidence="6" id="KW-0812">Transmembrane</keyword>
<dbReference type="GO" id="GO:0006397">
    <property type="term" value="P:mRNA processing"/>
    <property type="evidence" value="ECO:0007669"/>
    <property type="project" value="InterPro"/>
</dbReference>
<keyword evidence="13" id="KW-0460">Magnesium</keyword>
<dbReference type="FunFam" id="1.20.1440.180:FF:000002">
    <property type="entry name" value="Serine/threonine-protein kinase/endoribonuclease IRE1"/>
    <property type="match status" value="1"/>
</dbReference>
<evidence type="ECO:0000256" key="20">
    <source>
        <dbReference type="SAM" id="SignalP"/>
    </source>
</evidence>
<name>A0A1D9PV81_SCLS1</name>
<accession>A0A1D9PV81</accession>
<comment type="catalytic activity">
    <reaction evidence="17">
        <text>L-threonyl-[protein] + ATP = O-phospho-L-threonyl-[protein] + ADP + H(+)</text>
        <dbReference type="Rhea" id="RHEA:46608"/>
        <dbReference type="Rhea" id="RHEA-COMP:11060"/>
        <dbReference type="Rhea" id="RHEA-COMP:11605"/>
        <dbReference type="ChEBI" id="CHEBI:15378"/>
        <dbReference type="ChEBI" id="CHEBI:30013"/>
        <dbReference type="ChEBI" id="CHEBI:30616"/>
        <dbReference type="ChEBI" id="CHEBI:61977"/>
        <dbReference type="ChEBI" id="CHEBI:456216"/>
        <dbReference type="EC" id="2.7.11.1"/>
    </reaction>
    <physiologicalReaction direction="left-to-right" evidence="17">
        <dbReference type="Rhea" id="RHEA:46609"/>
    </physiologicalReaction>
</comment>
<evidence type="ECO:0000256" key="3">
    <source>
        <dbReference type="ARBA" id="ARBA00012513"/>
    </source>
</evidence>
<dbReference type="Pfam" id="PF00069">
    <property type="entry name" value="Pkinase"/>
    <property type="match status" value="1"/>
</dbReference>
<keyword evidence="12" id="KW-0067">ATP-binding</keyword>
<dbReference type="SMART" id="SM00220">
    <property type="entry name" value="S_TKc"/>
    <property type="match status" value="1"/>
</dbReference>
<dbReference type="InterPro" id="IPR018391">
    <property type="entry name" value="PQQ_b-propeller_rpt"/>
</dbReference>
<dbReference type="InterPro" id="IPR010513">
    <property type="entry name" value="KEN_dom"/>
</dbReference>
<dbReference type="PROSITE" id="PS50011">
    <property type="entry name" value="PROTEIN_KINASE_DOM"/>
    <property type="match status" value="1"/>
</dbReference>
<dbReference type="InterPro" id="IPR011047">
    <property type="entry name" value="Quinoprotein_ADH-like_sf"/>
</dbReference>
<feature type="domain" description="KEN" evidence="22">
    <location>
        <begin position="1052"/>
        <end position="1184"/>
    </location>
</feature>
<comment type="cofactor">
    <cofactor evidence="1">
        <name>Mg(2+)</name>
        <dbReference type="ChEBI" id="CHEBI:18420"/>
    </cofactor>
</comment>
<dbReference type="AlphaFoldDB" id="A0A1D9PV81"/>
<organism evidence="23 24">
    <name type="scientific">Sclerotinia sclerotiorum (strain ATCC 18683 / 1980 / Ss-1)</name>
    <name type="common">White mold</name>
    <name type="synonym">Whetzelinia sclerotiorum</name>
    <dbReference type="NCBI Taxonomy" id="665079"/>
    <lineage>
        <taxon>Eukaryota</taxon>
        <taxon>Fungi</taxon>
        <taxon>Dikarya</taxon>
        <taxon>Ascomycota</taxon>
        <taxon>Pezizomycotina</taxon>
        <taxon>Leotiomycetes</taxon>
        <taxon>Helotiales</taxon>
        <taxon>Sclerotiniaceae</taxon>
        <taxon>Sclerotinia</taxon>
    </lineage>
</organism>
<dbReference type="InterPro" id="IPR015943">
    <property type="entry name" value="WD40/YVTN_repeat-like_dom_sf"/>
</dbReference>
<gene>
    <name evidence="23" type="ORF">sscle_02g013840</name>
</gene>
<feature type="region of interest" description="Disordered" evidence="19">
    <location>
        <begin position="659"/>
        <end position="714"/>
    </location>
</feature>
<feature type="chain" id="PRO_5010562290" description="non-specific serine/threonine protein kinase" evidence="20">
    <location>
        <begin position="31"/>
        <end position="1187"/>
    </location>
</feature>